<keyword evidence="5 6" id="KW-0472">Membrane</keyword>
<dbReference type="NCBIfam" id="TIGR00360">
    <property type="entry name" value="ComEC_N-term"/>
    <property type="match status" value="1"/>
</dbReference>
<keyword evidence="3 6" id="KW-0812">Transmembrane</keyword>
<evidence type="ECO:0000256" key="6">
    <source>
        <dbReference type="SAM" id="Phobius"/>
    </source>
</evidence>
<dbReference type="InterPro" id="IPR036866">
    <property type="entry name" value="RibonucZ/Hydroxyglut_hydro"/>
</dbReference>
<organism evidence="8 9">
    <name type="scientific">Neisseria lactamica</name>
    <dbReference type="NCBI Taxonomy" id="486"/>
    <lineage>
        <taxon>Bacteria</taxon>
        <taxon>Pseudomonadati</taxon>
        <taxon>Pseudomonadota</taxon>
        <taxon>Betaproteobacteria</taxon>
        <taxon>Neisseriales</taxon>
        <taxon>Neisseriaceae</taxon>
        <taxon>Neisseria</taxon>
    </lineage>
</organism>
<dbReference type="InterPro" id="IPR004477">
    <property type="entry name" value="ComEC_N"/>
</dbReference>
<evidence type="ECO:0000256" key="5">
    <source>
        <dbReference type="ARBA" id="ARBA00023136"/>
    </source>
</evidence>
<evidence type="ECO:0000256" key="1">
    <source>
        <dbReference type="ARBA" id="ARBA00004651"/>
    </source>
</evidence>
<dbReference type="InterPro" id="IPR035681">
    <property type="entry name" value="ComA-like_MBL"/>
</dbReference>
<evidence type="ECO:0000313" key="8">
    <source>
        <dbReference type="EMBL" id="ARB04411.1"/>
    </source>
</evidence>
<dbReference type="InterPro" id="IPR001279">
    <property type="entry name" value="Metallo-B-lactamas"/>
</dbReference>
<evidence type="ECO:0000256" key="4">
    <source>
        <dbReference type="ARBA" id="ARBA00022989"/>
    </source>
</evidence>
<dbReference type="Gene3D" id="3.60.15.10">
    <property type="entry name" value="Ribonuclease Z/Hydroxyacylglutathione hydrolase-like"/>
    <property type="match status" value="1"/>
</dbReference>
<gene>
    <name evidence="8" type="ORF">B2G52_05475</name>
</gene>
<name>A0AAU8VG01_NEILA</name>
<dbReference type="InterPro" id="IPR004797">
    <property type="entry name" value="Competence_ComEC/Rec2"/>
</dbReference>
<dbReference type="Pfam" id="PF03772">
    <property type="entry name" value="Competence"/>
    <property type="match status" value="1"/>
</dbReference>
<dbReference type="PANTHER" id="PTHR30619:SF1">
    <property type="entry name" value="RECOMBINATION PROTEIN 2"/>
    <property type="match status" value="1"/>
</dbReference>
<protein>
    <submittedName>
        <fullName evidence="8">DNA internalization-related competence protein ComEC/Rec2</fullName>
    </submittedName>
</protein>
<keyword evidence="4 6" id="KW-1133">Transmembrane helix</keyword>
<dbReference type="GO" id="GO:0030420">
    <property type="term" value="P:establishment of competence for transformation"/>
    <property type="evidence" value="ECO:0007669"/>
    <property type="project" value="InterPro"/>
</dbReference>
<feature type="transmembrane region" description="Helical" evidence="6">
    <location>
        <begin position="22"/>
        <end position="43"/>
    </location>
</feature>
<evidence type="ECO:0000256" key="2">
    <source>
        <dbReference type="ARBA" id="ARBA00022475"/>
    </source>
</evidence>
<dbReference type="InterPro" id="IPR052159">
    <property type="entry name" value="Competence_DNA_uptake"/>
</dbReference>
<dbReference type="NCBIfam" id="TIGR00361">
    <property type="entry name" value="ComEC_Rec2"/>
    <property type="match status" value="1"/>
</dbReference>
<dbReference type="PANTHER" id="PTHR30619">
    <property type="entry name" value="DNA INTERNALIZATION/COMPETENCE PROTEIN COMEC/REC2"/>
    <property type="match status" value="1"/>
</dbReference>
<feature type="transmembrane region" description="Helical" evidence="6">
    <location>
        <begin position="49"/>
        <end position="82"/>
    </location>
</feature>
<comment type="subcellular location">
    <subcellularLocation>
        <location evidence="1">Cell membrane</location>
        <topology evidence="1">Multi-pass membrane protein</topology>
    </subcellularLocation>
</comment>
<evidence type="ECO:0000259" key="7">
    <source>
        <dbReference type="SMART" id="SM00849"/>
    </source>
</evidence>
<dbReference type="EMBL" id="CP019894">
    <property type="protein sequence ID" value="ARB04411.1"/>
    <property type="molecule type" value="Genomic_DNA"/>
</dbReference>
<dbReference type="Proteomes" id="UP000191249">
    <property type="component" value="Chromosome"/>
</dbReference>
<dbReference type="SMART" id="SM00849">
    <property type="entry name" value="Lactamase_B"/>
    <property type="match status" value="1"/>
</dbReference>
<feature type="transmembrane region" description="Helical" evidence="6">
    <location>
        <begin position="410"/>
        <end position="429"/>
    </location>
</feature>
<dbReference type="Pfam" id="PF13567">
    <property type="entry name" value="DUF4131"/>
    <property type="match status" value="1"/>
</dbReference>
<dbReference type="GO" id="GO:0005886">
    <property type="term" value="C:plasma membrane"/>
    <property type="evidence" value="ECO:0007669"/>
    <property type="project" value="UniProtKB-SubCell"/>
</dbReference>
<reference evidence="8 9" key="1">
    <citation type="submission" date="2017-03" db="EMBL/GenBank/DDBJ databases">
        <title>N. lactamica Y92-1009 whole genome sequence.</title>
        <authorList>
            <person name="Pandey A.K."/>
            <person name="Read R.C."/>
        </authorList>
    </citation>
    <scope>NUCLEOTIDE SEQUENCE [LARGE SCALE GENOMIC DNA]</scope>
    <source>
        <strain evidence="8 9">Y92-1009</strain>
    </source>
</reference>
<feature type="transmembrane region" description="Helical" evidence="6">
    <location>
        <begin position="352"/>
        <end position="370"/>
    </location>
</feature>
<dbReference type="Pfam" id="PF00753">
    <property type="entry name" value="Lactamase_B"/>
    <property type="match status" value="1"/>
</dbReference>
<feature type="transmembrane region" description="Helical" evidence="6">
    <location>
        <begin position="288"/>
        <end position="309"/>
    </location>
</feature>
<sequence>MTAFRICFIICLFLKYREWGDVFRRCFLPCWVVGVAASFALPVVPHWLFWLAAFAVFAVFARRFAFAGLMLCVLAGAAYGVFRTEAALSSQWRAEAVSGVPLTVEVADMPRSDGRRVQFAAKAEDDGGRTFDLLLSDYKRREWAVGSRWRITARVHPVVGELNLRGLNREAWALSNGIGGAGTVGADRVLLDDGSGWGIAVWRSRISRNWRQADADGGLSDGIGLMRALSVGEQSALRPELWQAFRPLGLTHLVSISGLHVTMVAVMFAWLAKRLLACSPRLPTRPRVWVLAAGCAGALFYALLAGFSVPTQRSVLMLAAFAWAWRRGRLPAWATWWQALAAVLLFDPSAVLGVGTWLSFGLVAALIWACSGRLHEGKQQTALRGQWAASVLSLVLLGYLFASLPLVSPLVNAVAIPWFSWVLTPLALLGSVVPFAPLQQLGAFLAEYTLRFLVWLADVSPEFAVASAPLPLLVLAVCAALLLLLPRGLGLRPWAVLLLPRGLGLRPWAVLLLAGFVFYRPPGVPENEAAVTVWDAGQGLSVSVQTANHHLLFDTGTASAAQTGIVPSLNAAGVRRLDKLVLSHHDSDHDGGFQAVGKIPNGGIYAGQPEFYEGARHCAEQRWQWDGVDFEFLRPSERKNIDDNGKSCVLRVVAGGAALLVTGDLDTKGEAELVKKYGSNLYSQVLVLGHHGSNTSSSGVFLNTVSPEYAVASSGYANAYKHPTQVVQNRVRAHGIKLLRTDLSGALQFGLGRGGVKAQRLRGYKFYWQKKPFE</sequence>
<evidence type="ECO:0000256" key="3">
    <source>
        <dbReference type="ARBA" id="ARBA00022692"/>
    </source>
</evidence>
<dbReference type="InterPro" id="IPR025405">
    <property type="entry name" value="DUF4131"/>
</dbReference>
<feature type="transmembrane region" description="Helical" evidence="6">
    <location>
        <begin position="497"/>
        <end position="519"/>
    </location>
</feature>
<dbReference type="CDD" id="cd07731">
    <property type="entry name" value="ComA-like_MBL-fold"/>
    <property type="match status" value="1"/>
</dbReference>
<dbReference type="SUPFAM" id="SSF56281">
    <property type="entry name" value="Metallo-hydrolase/oxidoreductase"/>
    <property type="match status" value="1"/>
</dbReference>
<feature type="transmembrane region" description="Helical" evidence="6">
    <location>
        <begin position="382"/>
        <end position="404"/>
    </location>
</feature>
<proteinExistence type="predicted"/>
<accession>A0AAU8VG01</accession>
<dbReference type="AlphaFoldDB" id="A0AAU8VG01"/>
<keyword evidence="2" id="KW-1003">Cell membrane</keyword>
<evidence type="ECO:0000313" key="9">
    <source>
        <dbReference type="Proteomes" id="UP000191249"/>
    </source>
</evidence>
<feature type="transmembrane region" description="Helical" evidence="6">
    <location>
        <begin position="248"/>
        <end position="272"/>
    </location>
</feature>
<feature type="transmembrane region" description="Helical" evidence="6">
    <location>
        <begin position="463"/>
        <end position="485"/>
    </location>
</feature>
<feature type="domain" description="Metallo-beta-lactamase" evidence="7">
    <location>
        <begin position="538"/>
        <end position="716"/>
    </location>
</feature>